<keyword evidence="2" id="KW-0378">Hydrolase</keyword>
<comment type="caution">
    <text evidence="2">The sequence shown here is derived from an EMBL/GenBank/DDBJ whole genome shotgun (WGS) entry which is preliminary data.</text>
</comment>
<dbReference type="STRING" id="79883.GCA_001636495_03595"/>
<keyword evidence="2" id="KW-0645">Protease</keyword>
<protein>
    <submittedName>
        <fullName evidence="2">Zn-dependent protease</fullName>
    </submittedName>
</protein>
<dbReference type="OrthoDB" id="2449457at2"/>
<evidence type="ECO:0000313" key="3">
    <source>
        <dbReference type="Proteomes" id="UP000322524"/>
    </source>
</evidence>
<reference evidence="2 3" key="1">
    <citation type="submission" date="2019-08" db="EMBL/GenBank/DDBJ databases">
        <title>Bacillus genomes from the desert of Cuatro Cienegas, Coahuila.</title>
        <authorList>
            <person name="Olmedo-Alvarez G."/>
        </authorList>
    </citation>
    <scope>NUCLEOTIDE SEQUENCE [LARGE SCALE GENOMIC DNA]</scope>
    <source>
        <strain evidence="2 3">CH28_1T</strain>
    </source>
</reference>
<gene>
    <name evidence="2" type="ORF">FZC76_17565</name>
</gene>
<dbReference type="EMBL" id="VTEV01000007">
    <property type="protein sequence ID" value="TYS65696.1"/>
    <property type="molecule type" value="Genomic_DNA"/>
</dbReference>
<feature type="domain" description="DUF2268" evidence="1">
    <location>
        <begin position="64"/>
        <end position="255"/>
    </location>
</feature>
<evidence type="ECO:0000313" key="2">
    <source>
        <dbReference type="EMBL" id="TYS65696.1"/>
    </source>
</evidence>
<dbReference type="Proteomes" id="UP000322524">
    <property type="component" value="Unassembled WGS sequence"/>
</dbReference>
<dbReference type="GO" id="GO:0006508">
    <property type="term" value="P:proteolysis"/>
    <property type="evidence" value="ECO:0007669"/>
    <property type="project" value="UniProtKB-KW"/>
</dbReference>
<sequence length="260" mass="30570">MSIIHTDRWLEEDYHQPLNISKKLLKYFEDVTAAELYDYLIMHGMYRPVRDGKGTVEKLKTLDCWNIVLAEWKRLKKLWNGPDIPIFIFPSDKYNNQIKRDFKGKAGVAFKDKLFLFLPEDIEINEMKALLTHEYNHICVLSKNYRKDDQYTLLDSVLIEGLAESAVKSLVGKEYTSSWTSYYTDKELENFLNKIIIPNKDVKKSDKDHMKLLYGKGFYPKMLGYCVGYYLIQKILKEENINYRSLMTKSLSEITKLSIG</sequence>
<dbReference type="InterPro" id="IPR018728">
    <property type="entry name" value="DUF2268"/>
</dbReference>
<organism evidence="2 3">
    <name type="scientific">Sutcliffiella horikoshii</name>
    <dbReference type="NCBI Taxonomy" id="79883"/>
    <lineage>
        <taxon>Bacteria</taxon>
        <taxon>Bacillati</taxon>
        <taxon>Bacillota</taxon>
        <taxon>Bacilli</taxon>
        <taxon>Bacillales</taxon>
        <taxon>Bacillaceae</taxon>
        <taxon>Sutcliffiella</taxon>
    </lineage>
</organism>
<dbReference type="Pfam" id="PF10026">
    <property type="entry name" value="DUF2268"/>
    <property type="match status" value="1"/>
</dbReference>
<dbReference type="AlphaFoldDB" id="A0A5D4SV35"/>
<dbReference type="GO" id="GO:0008233">
    <property type="term" value="F:peptidase activity"/>
    <property type="evidence" value="ECO:0007669"/>
    <property type="project" value="UniProtKB-KW"/>
</dbReference>
<accession>A0A5D4SV35</accession>
<dbReference type="RefSeq" id="WP_148989472.1">
    <property type="nucleotide sequence ID" value="NZ_VTEV01000007.1"/>
</dbReference>
<name>A0A5D4SV35_9BACI</name>
<evidence type="ECO:0000259" key="1">
    <source>
        <dbReference type="Pfam" id="PF10026"/>
    </source>
</evidence>
<proteinExistence type="predicted"/>